<feature type="region of interest" description="Disordered" evidence="1">
    <location>
        <begin position="24"/>
        <end position="50"/>
    </location>
</feature>
<feature type="non-terminal residue" evidence="3">
    <location>
        <position position="1"/>
    </location>
</feature>
<dbReference type="Pfam" id="PF03781">
    <property type="entry name" value="FGE-sulfatase"/>
    <property type="match status" value="1"/>
</dbReference>
<sequence length="50" mass="5577">DNDRGRTVKGDACVLRGGSFNNNDNNCRVANRNNNNPDNRNNNNGFRIAQ</sequence>
<proteinExistence type="predicted"/>
<feature type="domain" description="Sulfatase-modifying factor enzyme-like" evidence="2">
    <location>
        <begin position="8"/>
        <end position="49"/>
    </location>
</feature>
<accession>A0A933I9N1</accession>
<feature type="compositionally biased region" description="Low complexity" evidence="1">
    <location>
        <begin position="24"/>
        <end position="44"/>
    </location>
</feature>
<name>A0A933I9N1_UNCT6</name>
<dbReference type="Gene3D" id="3.90.1580.10">
    <property type="entry name" value="paralog of FGE (formylglycine-generating enzyme)"/>
    <property type="match status" value="1"/>
</dbReference>
<evidence type="ECO:0000313" key="4">
    <source>
        <dbReference type="Proteomes" id="UP000736328"/>
    </source>
</evidence>
<dbReference type="AlphaFoldDB" id="A0A933I9N1"/>
<organism evidence="3 4">
    <name type="scientific">candidate division TA06 bacterium</name>
    <dbReference type="NCBI Taxonomy" id="2250710"/>
    <lineage>
        <taxon>Bacteria</taxon>
        <taxon>Bacteria division TA06</taxon>
    </lineage>
</organism>
<dbReference type="InterPro" id="IPR016187">
    <property type="entry name" value="CTDL_fold"/>
</dbReference>
<evidence type="ECO:0000259" key="2">
    <source>
        <dbReference type="Pfam" id="PF03781"/>
    </source>
</evidence>
<dbReference type="EMBL" id="JACQXR010000079">
    <property type="protein sequence ID" value="MBI4726766.1"/>
    <property type="molecule type" value="Genomic_DNA"/>
</dbReference>
<dbReference type="InterPro" id="IPR005532">
    <property type="entry name" value="SUMF_dom"/>
</dbReference>
<reference evidence="3" key="1">
    <citation type="submission" date="2020-07" db="EMBL/GenBank/DDBJ databases">
        <title>Huge and variable diversity of episymbiotic CPR bacteria and DPANN archaea in groundwater ecosystems.</title>
        <authorList>
            <person name="He C.Y."/>
            <person name="Keren R."/>
            <person name="Whittaker M."/>
            <person name="Farag I.F."/>
            <person name="Doudna J."/>
            <person name="Cate J.H.D."/>
            <person name="Banfield J.F."/>
        </authorList>
    </citation>
    <scope>NUCLEOTIDE SEQUENCE</scope>
    <source>
        <strain evidence="3">NC_groundwater_1520_Pr4_B-0.1um_53_5</strain>
    </source>
</reference>
<protein>
    <submittedName>
        <fullName evidence="3">SUMF1/EgtB/PvdO family nonheme iron enzyme</fullName>
    </submittedName>
</protein>
<evidence type="ECO:0000256" key="1">
    <source>
        <dbReference type="SAM" id="MobiDB-lite"/>
    </source>
</evidence>
<comment type="caution">
    <text evidence="3">The sequence shown here is derived from an EMBL/GenBank/DDBJ whole genome shotgun (WGS) entry which is preliminary data.</text>
</comment>
<dbReference type="Proteomes" id="UP000736328">
    <property type="component" value="Unassembled WGS sequence"/>
</dbReference>
<dbReference type="SUPFAM" id="SSF56436">
    <property type="entry name" value="C-type lectin-like"/>
    <property type="match status" value="1"/>
</dbReference>
<gene>
    <name evidence="3" type="ORF">HY768_06030</name>
</gene>
<evidence type="ECO:0000313" key="3">
    <source>
        <dbReference type="EMBL" id="MBI4726766.1"/>
    </source>
</evidence>
<dbReference type="InterPro" id="IPR042095">
    <property type="entry name" value="SUMF_sf"/>
</dbReference>